<evidence type="ECO:0000256" key="3">
    <source>
        <dbReference type="ARBA" id="ARBA00023163"/>
    </source>
</evidence>
<evidence type="ECO:0000256" key="1">
    <source>
        <dbReference type="ARBA" id="ARBA00023015"/>
    </source>
</evidence>
<dbReference type="Gene3D" id="1.10.357.10">
    <property type="entry name" value="Tetracycline Repressor, domain 2"/>
    <property type="match status" value="1"/>
</dbReference>
<accession>A0A1E5XT40</accession>
<dbReference type="InterPro" id="IPR009057">
    <property type="entry name" value="Homeodomain-like_sf"/>
</dbReference>
<dbReference type="PANTHER" id="PTHR47506">
    <property type="entry name" value="TRANSCRIPTIONAL REGULATORY PROTEIN"/>
    <property type="match status" value="1"/>
</dbReference>
<sequence>MHESRLKILNATLNVVREKGYHATRIEDVCAAAGLTKGSFFHHFSSKEELAIAAATHWDVVTGTLFASASYHSALEPLDRLLGYIELRKALLTNTIPEATCYAGTIVQEAYVTHPAVREACANSIVLHARTLEADIEAAIARSDYSGELTAESLALHTQAVVQGAFILAKALDGMPAALDSLDHLARYFRLLFAVPARRVRKTISKER</sequence>
<keyword evidence="2 4" id="KW-0238">DNA-binding</keyword>
<dbReference type="Proteomes" id="UP000095463">
    <property type="component" value="Unassembled WGS sequence"/>
</dbReference>
<dbReference type="SUPFAM" id="SSF46689">
    <property type="entry name" value="Homeodomain-like"/>
    <property type="match status" value="1"/>
</dbReference>
<dbReference type="InterPro" id="IPR001647">
    <property type="entry name" value="HTH_TetR"/>
</dbReference>
<feature type="DNA-binding region" description="H-T-H motif" evidence="4">
    <location>
        <begin position="25"/>
        <end position="44"/>
    </location>
</feature>
<keyword evidence="1" id="KW-0805">Transcription regulation</keyword>
<dbReference type="OrthoDB" id="9811084at2"/>
<proteinExistence type="predicted"/>
<dbReference type="PRINTS" id="PR00455">
    <property type="entry name" value="HTHTETR"/>
</dbReference>
<evidence type="ECO:0000256" key="4">
    <source>
        <dbReference type="PROSITE-ProRule" id="PRU00335"/>
    </source>
</evidence>
<evidence type="ECO:0000313" key="6">
    <source>
        <dbReference type="EMBL" id="OEO31694.1"/>
    </source>
</evidence>
<feature type="domain" description="HTH tetR-type" evidence="5">
    <location>
        <begin position="2"/>
        <end position="62"/>
    </location>
</feature>
<dbReference type="SUPFAM" id="SSF48498">
    <property type="entry name" value="Tetracyclin repressor-like, C-terminal domain"/>
    <property type="match status" value="1"/>
</dbReference>
<dbReference type="InterPro" id="IPR011075">
    <property type="entry name" value="TetR_C"/>
</dbReference>
<dbReference type="EMBL" id="LAJE02000146">
    <property type="protein sequence ID" value="OEO31694.1"/>
    <property type="molecule type" value="Genomic_DNA"/>
</dbReference>
<evidence type="ECO:0000259" key="5">
    <source>
        <dbReference type="PROSITE" id="PS50977"/>
    </source>
</evidence>
<dbReference type="PANTHER" id="PTHR47506:SF3">
    <property type="entry name" value="HTH-TYPE TRANSCRIPTIONAL REGULATOR LMRA"/>
    <property type="match status" value="1"/>
</dbReference>
<comment type="caution">
    <text evidence="6">The sequence shown here is derived from an EMBL/GenBank/DDBJ whole genome shotgun (WGS) entry which is preliminary data.</text>
</comment>
<gene>
    <name evidence="6" type="ORF">VW23_001110</name>
</gene>
<evidence type="ECO:0000313" key="7">
    <source>
        <dbReference type="Proteomes" id="UP000095463"/>
    </source>
</evidence>
<reference evidence="6 7" key="1">
    <citation type="journal article" date="2015" name="Genome Announc.">
        <title>Genome Assemblies of Three Soil-Associated Devosia species: D. insulae, D. limi, and D. soli.</title>
        <authorList>
            <person name="Hassan Y.I."/>
            <person name="Lepp D."/>
            <person name="Zhou T."/>
        </authorList>
    </citation>
    <scope>NUCLEOTIDE SEQUENCE [LARGE SCALE GENOMIC DNA]</scope>
    <source>
        <strain evidence="6 7">DS-56</strain>
    </source>
</reference>
<dbReference type="Pfam" id="PF16925">
    <property type="entry name" value="TetR_C_13"/>
    <property type="match status" value="1"/>
</dbReference>
<dbReference type="RefSeq" id="WP_069909136.1">
    <property type="nucleotide sequence ID" value="NZ_LAJE02000146.1"/>
</dbReference>
<dbReference type="GO" id="GO:0003677">
    <property type="term" value="F:DNA binding"/>
    <property type="evidence" value="ECO:0007669"/>
    <property type="project" value="UniProtKB-UniRule"/>
</dbReference>
<keyword evidence="7" id="KW-1185">Reference proteome</keyword>
<dbReference type="InterPro" id="IPR036271">
    <property type="entry name" value="Tet_transcr_reg_TetR-rel_C_sf"/>
</dbReference>
<dbReference type="PROSITE" id="PS50977">
    <property type="entry name" value="HTH_TETR_2"/>
    <property type="match status" value="1"/>
</dbReference>
<protein>
    <submittedName>
        <fullName evidence="6">TetR family transcriptional regulator</fullName>
    </submittedName>
</protein>
<dbReference type="AlphaFoldDB" id="A0A1E5XT40"/>
<keyword evidence="3" id="KW-0804">Transcription</keyword>
<evidence type="ECO:0000256" key="2">
    <source>
        <dbReference type="ARBA" id="ARBA00023125"/>
    </source>
</evidence>
<organism evidence="6 7">
    <name type="scientific">Devosia insulae DS-56</name>
    <dbReference type="NCBI Taxonomy" id="1116389"/>
    <lineage>
        <taxon>Bacteria</taxon>
        <taxon>Pseudomonadati</taxon>
        <taxon>Pseudomonadota</taxon>
        <taxon>Alphaproteobacteria</taxon>
        <taxon>Hyphomicrobiales</taxon>
        <taxon>Devosiaceae</taxon>
        <taxon>Devosia</taxon>
    </lineage>
</organism>
<dbReference type="Pfam" id="PF00440">
    <property type="entry name" value="TetR_N"/>
    <property type="match status" value="1"/>
</dbReference>
<name>A0A1E5XT40_9HYPH</name>